<evidence type="ECO:0000256" key="2">
    <source>
        <dbReference type="ARBA" id="ARBA00004648"/>
    </source>
</evidence>
<comment type="pathway">
    <text evidence="3">Glycan metabolism; chondroitin sulfate biosynthesis.</text>
</comment>
<dbReference type="AlphaFoldDB" id="A0A4D9D7W1"/>
<protein>
    <recommendedName>
        <fullName evidence="6">protein xylosyltransferase</fullName>
        <ecNumber evidence="6">2.4.2.26</ecNumber>
    </recommendedName>
    <alternativeName>
        <fullName evidence="18">Peptide O-xylosyltransferase</fullName>
    </alternativeName>
</protein>
<keyword evidence="11" id="KW-0256">Endoplasmic reticulum</keyword>
<evidence type="ECO:0000256" key="11">
    <source>
        <dbReference type="ARBA" id="ARBA00022824"/>
    </source>
</evidence>
<comment type="similarity">
    <text evidence="5">Belongs to the glycosyltransferase 14 family. XylT subfamily.</text>
</comment>
<evidence type="ECO:0000256" key="16">
    <source>
        <dbReference type="ARBA" id="ARBA00023157"/>
    </source>
</evidence>
<gene>
    <name evidence="20" type="ORF">NSK_000852</name>
</gene>
<evidence type="ECO:0000256" key="15">
    <source>
        <dbReference type="ARBA" id="ARBA00023136"/>
    </source>
</evidence>
<keyword evidence="13" id="KW-1133">Transmembrane helix</keyword>
<evidence type="ECO:0000256" key="17">
    <source>
        <dbReference type="ARBA" id="ARBA00023180"/>
    </source>
</evidence>
<keyword evidence="10" id="KW-0479">Metal-binding</keyword>
<dbReference type="PANTHER" id="PTHR46025">
    <property type="entry name" value="XYLOSYLTRANSFERASE OXT"/>
    <property type="match status" value="1"/>
</dbReference>
<evidence type="ECO:0000256" key="4">
    <source>
        <dbReference type="ARBA" id="ARBA00005093"/>
    </source>
</evidence>
<dbReference type="Pfam" id="PF02485">
    <property type="entry name" value="Branch"/>
    <property type="match status" value="1"/>
</dbReference>
<evidence type="ECO:0000256" key="14">
    <source>
        <dbReference type="ARBA" id="ARBA00023034"/>
    </source>
</evidence>
<name>A0A4D9D7W1_9STRA</name>
<keyword evidence="12" id="KW-0735">Signal-anchor</keyword>
<evidence type="ECO:0000256" key="10">
    <source>
        <dbReference type="ARBA" id="ARBA00022723"/>
    </source>
</evidence>
<keyword evidence="16" id="KW-1015">Disulfide bond</keyword>
<proteinExistence type="inferred from homology"/>
<evidence type="ECO:0000256" key="9">
    <source>
        <dbReference type="ARBA" id="ARBA00022692"/>
    </source>
</evidence>
<evidence type="ECO:0000313" key="20">
    <source>
        <dbReference type="EMBL" id="TFJ87500.1"/>
    </source>
</evidence>
<dbReference type="GO" id="GO:0050650">
    <property type="term" value="P:chondroitin sulfate proteoglycan biosynthetic process"/>
    <property type="evidence" value="ECO:0007669"/>
    <property type="project" value="TreeGrafter"/>
</dbReference>
<evidence type="ECO:0000256" key="19">
    <source>
        <dbReference type="ARBA" id="ARBA00047847"/>
    </source>
</evidence>
<evidence type="ECO:0000256" key="6">
    <source>
        <dbReference type="ARBA" id="ARBA00011972"/>
    </source>
</evidence>
<keyword evidence="8" id="KW-0808">Transferase</keyword>
<keyword evidence="9" id="KW-0812">Transmembrane</keyword>
<keyword evidence="21" id="KW-1185">Reference proteome</keyword>
<keyword evidence="17" id="KW-0325">Glycoprotein</keyword>
<reference evidence="20 21" key="1">
    <citation type="submission" date="2019-01" db="EMBL/GenBank/DDBJ databases">
        <title>Nuclear Genome Assembly of the Microalgal Biofuel strain Nannochloropsis salina CCMP1776.</title>
        <authorList>
            <person name="Hovde B."/>
        </authorList>
    </citation>
    <scope>NUCLEOTIDE SEQUENCE [LARGE SCALE GENOMIC DNA]</scope>
    <source>
        <strain evidence="20 21">CCMP1776</strain>
    </source>
</reference>
<dbReference type="GO" id="GO:0030158">
    <property type="term" value="F:protein xylosyltransferase activity"/>
    <property type="evidence" value="ECO:0007669"/>
    <property type="project" value="UniProtKB-EC"/>
</dbReference>
<evidence type="ECO:0000256" key="5">
    <source>
        <dbReference type="ARBA" id="ARBA00010195"/>
    </source>
</evidence>
<evidence type="ECO:0000256" key="13">
    <source>
        <dbReference type="ARBA" id="ARBA00022989"/>
    </source>
</evidence>
<evidence type="ECO:0000256" key="18">
    <source>
        <dbReference type="ARBA" id="ARBA00042865"/>
    </source>
</evidence>
<sequence>MAQWNTGTDMITSYLGRATIFWRTASLLLLFLSGDGQLFVHRSANYKGICRADTLSNVSYKEVGLVDRPSPGKVAYGVMVYQRQNKTVSDVFDQFTRLFDAIYSPNFTCVVHVDIKSEPALIEKITDYVKKHAPQASTIPSVSVSWGGITVVERTLALMQAALESDPEWEYFVNIGQEDYPLQSPAAIQEYLAHAVPPATNFIYCWDLRGHDFFGQWEHHEGRVSKVFVDMFDGRSREVRGFPRSPPKEYTFYKSLQQTVLSRVFVESAVHAPESRRLLLYLATSEAPDEIFFPTLLHLPSNRAHAARATCNSTLHFSHWIRPGGSWHPEYLTPLHLPLLLEKIGASSPSFPAFWARKFDVGKGSSALMAALDYLRECRPARDQAAKSLEWAPAIVFAKEMGQYIVDRELGDGEDPQCGYRVVRVGGKVVTGEDMLLHLDKARRSQDAEAIMRFLAHVENEMKAYKDYHTDPRWQVERRRLQHHRQVAERDLQPEPRILRTAGVQASEVIL</sequence>
<evidence type="ECO:0000313" key="21">
    <source>
        <dbReference type="Proteomes" id="UP000355283"/>
    </source>
</evidence>
<keyword evidence="14" id="KW-0333">Golgi apparatus</keyword>
<dbReference type="InterPro" id="IPR043538">
    <property type="entry name" value="XYLT"/>
</dbReference>
<dbReference type="InterPro" id="IPR003406">
    <property type="entry name" value="Glyco_trans_14"/>
</dbReference>
<accession>A0A4D9D7W1</accession>
<keyword evidence="15" id="KW-0472">Membrane</keyword>
<comment type="subcellular location">
    <subcellularLocation>
        <location evidence="2">Endoplasmic reticulum membrane</location>
        <topology evidence="2">Single-pass type II membrane protein</topology>
    </subcellularLocation>
    <subcellularLocation>
        <location evidence="1">Golgi apparatus membrane</location>
        <topology evidence="1">Single-pass type II membrane protein</topology>
    </subcellularLocation>
</comment>
<dbReference type="EC" id="2.4.2.26" evidence="6"/>
<comment type="catalytic activity">
    <reaction evidence="19">
        <text>UDP-alpha-D-xylose + L-seryl-[protein] = 3-O-(beta-D-xylosyl)-L-seryl-[protein] + UDP + H(+)</text>
        <dbReference type="Rhea" id="RHEA:50192"/>
        <dbReference type="Rhea" id="RHEA-COMP:9863"/>
        <dbReference type="Rhea" id="RHEA-COMP:12567"/>
        <dbReference type="ChEBI" id="CHEBI:15378"/>
        <dbReference type="ChEBI" id="CHEBI:29999"/>
        <dbReference type="ChEBI" id="CHEBI:57632"/>
        <dbReference type="ChEBI" id="CHEBI:58223"/>
        <dbReference type="ChEBI" id="CHEBI:132085"/>
        <dbReference type="EC" id="2.4.2.26"/>
    </reaction>
</comment>
<dbReference type="GO" id="GO:0046872">
    <property type="term" value="F:metal ion binding"/>
    <property type="evidence" value="ECO:0007669"/>
    <property type="project" value="UniProtKB-KW"/>
</dbReference>
<dbReference type="OrthoDB" id="205175at2759"/>
<dbReference type="PANTHER" id="PTHR46025:SF3">
    <property type="entry name" value="XYLOSYLTRANSFERASE OXT"/>
    <property type="match status" value="1"/>
</dbReference>
<dbReference type="GO" id="GO:0015012">
    <property type="term" value="P:heparan sulfate proteoglycan biosynthetic process"/>
    <property type="evidence" value="ECO:0007669"/>
    <property type="project" value="TreeGrafter"/>
</dbReference>
<dbReference type="GO" id="GO:0005789">
    <property type="term" value="C:endoplasmic reticulum membrane"/>
    <property type="evidence" value="ECO:0007669"/>
    <property type="project" value="UniProtKB-SubCell"/>
</dbReference>
<evidence type="ECO:0000256" key="7">
    <source>
        <dbReference type="ARBA" id="ARBA00022676"/>
    </source>
</evidence>
<dbReference type="Proteomes" id="UP000355283">
    <property type="component" value="Unassembled WGS sequence"/>
</dbReference>
<keyword evidence="7" id="KW-0328">Glycosyltransferase</keyword>
<evidence type="ECO:0000256" key="3">
    <source>
        <dbReference type="ARBA" id="ARBA00004840"/>
    </source>
</evidence>
<dbReference type="GO" id="GO:0000139">
    <property type="term" value="C:Golgi membrane"/>
    <property type="evidence" value="ECO:0007669"/>
    <property type="project" value="UniProtKB-SubCell"/>
</dbReference>
<dbReference type="EMBL" id="SDOX01000005">
    <property type="protein sequence ID" value="TFJ87500.1"/>
    <property type="molecule type" value="Genomic_DNA"/>
</dbReference>
<organism evidence="20 21">
    <name type="scientific">Nannochloropsis salina CCMP1776</name>
    <dbReference type="NCBI Taxonomy" id="1027361"/>
    <lineage>
        <taxon>Eukaryota</taxon>
        <taxon>Sar</taxon>
        <taxon>Stramenopiles</taxon>
        <taxon>Ochrophyta</taxon>
        <taxon>Eustigmatophyceae</taxon>
        <taxon>Eustigmatales</taxon>
        <taxon>Monodopsidaceae</taxon>
        <taxon>Microchloropsis</taxon>
        <taxon>Microchloropsis salina</taxon>
    </lineage>
</organism>
<evidence type="ECO:0000256" key="8">
    <source>
        <dbReference type="ARBA" id="ARBA00022679"/>
    </source>
</evidence>
<comment type="caution">
    <text evidence="20">The sequence shown here is derived from an EMBL/GenBank/DDBJ whole genome shotgun (WGS) entry which is preliminary data.</text>
</comment>
<comment type="pathway">
    <text evidence="4">Glycan metabolism; heparan sulfate biosynthesis.</text>
</comment>
<evidence type="ECO:0000256" key="1">
    <source>
        <dbReference type="ARBA" id="ARBA00004323"/>
    </source>
</evidence>
<evidence type="ECO:0000256" key="12">
    <source>
        <dbReference type="ARBA" id="ARBA00022968"/>
    </source>
</evidence>